<proteinExistence type="predicted"/>
<evidence type="ECO:0000256" key="4">
    <source>
        <dbReference type="ARBA" id="ARBA00023002"/>
    </source>
</evidence>
<dbReference type="PANTHER" id="PTHR21624">
    <property type="entry name" value="STEROL DESATURASE-RELATED PROTEIN"/>
    <property type="match status" value="1"/>
</dbReference>
<evidence type="ECO:0000256" key="2">
    <source>
        <dbReference type="ARBA" id="ARBA00022692"/>
    </source>
</evidence>
<reference evidence="9 10" key="1">
    <citation type="submission" date="2018-03" db="EMBL/GenBank/DDBJ databases">
        <title>Genomic Encyclopedia of Archaeal and Bacterial Type Strains, Phase II (KMG-II): from individual species to whole genera.</title>
        <authorList>
            <person name="Goeker M."/>
        </authorList>
    </citation>
    <scope>NUCLEOTIDE SEQUENCE [LARGE SCALE GENOMIC DNA]</scope>
    <source>
        <strain evidence="9 10">DSM 28354</strain>
    </source>
</reference>
<dbReference type="PANTHER" id="PTHR21624:SF1">
    <property type="entry name" value="ALKYLGLYCEROL MONOOXYGENASE"/>
    <property type="match status" value="1"/>
</dbReference>
<evidence type="ECO:0000256" key="7">
    <source>
        <dbReference type="SAM" id="Phobius"/>
    </source>
</evidence>
<dbReference type="EMBL" id="PVTE01000001">
    <property type="protein sequence ID" value="PRY46986.1"/>
    <property type="molecule type" value="Genomic_DNA"/>
</dbReference>
<protein>
    <submittedName>
        <fullName evidence="9">Sterol desaturase/sphingolipid hydroxylase (Fatty acid hydroxylase superfamily)</fullName>
    </submittedName>
</protein>
<dbReference type="Pfam" id="PF04116">
    <property type="entry name" value="FA_hydroxylase"/>
    <property type="match status" value="1"/>
</dbReference>
<feature type="transmembrane region" description="Helical" evidence="7">
    <location>
        <begin position="162"/>
        <end position="181"/>
    </location>
</feature>
<dbReference type="GO" id="GO:0005506">
    <property type="term" value="F:iron ion binding"/>
    <property type="evidence" value="ECO:0007669"/>
    <property type="project" value="InterPro"/>
</dbReference>
<dbReference type="GO" id="GO:0016020">
    <property type="term" value="C:membrane"/>
    <property type="evidence" value="ECO:0007669"/>
    <property type="project" value="GOC"/>
</dbReference>
<evidence type="ECO:0000256" key="6">
    <source>
        <dbReference type="ARBA" id="ARBA00023136"/>
    </source>
</evidence>
<name>A0A2T0TMV5_9BACT</name>
<keyword evidence="2 7" id="KW-0812">Transmembrane</keyword>
<accession>A0A2T0TMV5</accession>
<organism evidence="9 10">
    <name type="scientific">Spirosoma oryzae</name>
    <dbReference type="NCBI Taxonomy" id="1469603"/>
    <lineage>
        <taxon>Bacteria</taxon>
        <taxon>Pseudomonadati</taxon>
        <taxon>Bacteroidota</taxon>
        <taxon>Cytophagia</taxon>
        <taxon>Cytophagales</taxon>
        <taxon>Cytophagaceae</taxon>
        <taxon>Spirosoma</taxon>
    </lineage>
</organism>
<evidence type="ECO:0000313" key="10">
    <source>
        <dbReference type="Proteomes" id="UP000238375"/>
    </source>
</evidence>
<keyword evidence="4" id="KW-0560">Oxidoreductase</keyword>
<comment type="caution">
    <text evidence="9">The sequence shown here is derived from an EMBL/GenBank/DDBJ whole genome shotgun (WGS) entry which is preliminary data.</text>
</comment>
<evidence type="ECO:0000259" key="8">
    <source>
        <dbReference type="Pfam" id="PF04116"/>
    </source>
</evidence>
<dbReference type="Proteomes" id="UP000238375">
    <property type="component" value="Unassembled WGS sequence"/>
</dbReference>
<evidence type="ECO:0000256" key="3">
    <source>
        <dbReference type="ARBA" id="ARBA00022989"/>
    </source>
</evidence>
<dbReference type="RefSeq" id="WP_211300797.1">
    <property type="nucleotide sequence ID" value="NZ_PVTE01000001.1"/>
</dbReference>
<feature type="transmembrane region" description="Helical" evidence="7">
    <location>
        <begin position="72"/>
        <end position="98"/>
    </location>
</feature>
<keyword evidence="3 7" id="KW-1133">Transmembrane helix</keyword>
<sequence>MDFIKNFLPEGTIFGAPEISKEQIVDLSQTAPNLIVWAVPVMLLLTGLEMWFSHHNDHDHYSKDETIGSTLVGLGSLVVSAALKFGLIYLTVLVYNLVPWRMELNWWTLIPCYIIYDLASYWAHRVSHESRLFWATHVVHHSAEHYNLTVSYRLSWIQHIKVIFFMPVMLFGFHPVIFFVTNQLATLFQFMQHTEYIRKLHPALEYIFATPSNHRVHHGSQEKYIDKNFGATFIFWDRIFNTYTPEEEAVIYGITTNIDKKANPLHINFHELNDIVRDVRQSKSLKEAWMYTFGSPITVYNLKTKAAQEAEQRELEVYS</sequence>
<dbReference type="GO" id="GO:0050479">
    <property type="term" value="F:glyceryl-ether monooxygenase activity"/>
    <property type="evidence" value="ECO:0007669"/>
    <property type="project" value="TreeGrafter"/>
</dbReference>
<dbReference type="InterPro" id="IPR006694">
    <property type="entry name" value="Fatty_acid_hydroxylase"/>
</dbReference>
<evidence type="ECO:0000256" key="5">
    <source>
        <dbReference type="ARBA" id="ARBA00023098"/>
    </source>
</evidence>
<keyword evidence="5" id="KW-0443">Lipid metabolism</keyword>
<dbReference type="InterPro" id="IPR051689">
    <property type="entry name" value="Sterol_desaturase/TMEM195"/>
</dbReference>
<dbReference type="GO" id="GO:0012505">
    <property type="term" value="C:endomembrane system"/>
    <property type="evidence" value="ECO:0007669"/>
    <property type="project" value="UniProtKB-SubCell"/>
</dbReference>
<gene>
    <name evidence="9" type="ORF">CLV58_10150</name>
</gene>
<feature type="domain" description="Fatty acid hydroxylase" evidence="8">
    <location>
        <begin position="112"/>
        <end position="242"/>
    </location>
</feature>
<dbReference type="GO" id="GO:0008610">
    <property type="term" value="P:lipid biosynthetic process"/>
    <property type="evidence" value="ECO:0007669"/>
    <property type="project" value="InterPro"/>
</dbReference>
<feature type="transmembrane region" description="Helical" evidence="7">
    <location>
        <begin position="34"/>
        <end position="52"/>
    </location>
</feature>
<evidence type="ECO:0000256" key="1">
    <source>
        <dbReference type="ARBA" id="ARBA00004127"/>
    </source>
</evidence>
<evidence type="ECO:0000313" key="9">
    <source>
        <dbReference type="EMBL" id="PRY46986.1"/>
    </source>
</evidence>
<keyword evidence="10" id="KW-1185">Reference proteome</keyword>
<keyword evidence="6 7" id="KW-0472">Membrane</keyword>
<dbReference type="AlphaFoldDB" id="A0A2T0TMV5"/>
<comment type="subcellular location">
    <subcellularLocation>
        <location evidence="1">Endomembrane system</location>
        <topology evidence="1">Multi-pass membrane protein</topology>
    </subcellularLocation>
</comment>
<dbReference type="GO" id="GO:0006643">
    <property type="term" value="P:membrane lipid metabolic process"/>
    <property type="evidence" value="ECO:0007669"/>
    <property type="project" value="TreeGrafter"/>
</dbReference>